<dbReference type="AlphaFoldDB" id="A0AB39KRG9"/>
<accession>A0AB39KRG9</accession>
<reference evidence="1" key="1">
    <citation type="submission" date="2024-06" db="EMBL/GenBank/DDBJ databases">
        <title>Caulobacter inopinatus, sp. nov.</title>
        <authorList>
            <person name="Donachie S.P."/>
        </authorList>
    </citation>
    <scope>NUCLEOTIDE SEQUENCE</scope>
    <source>
        <strain evidence="1">73W</strain>
    </source>
</reference>
<protein>
    <submittedName>
        <fullName evidence="1">Uncharacterized protein</fullName>
    </submittedName>
</protein>
<organism evidence="1">
    <name type="scientific">Caulobacter sp. 73W</name>
    <dbReference type="NCBI Taxonomy" id="3161137"/>
    <lineage>
        <taxon>Bacteria</taxon>
        <taxon>Pseudomonadati</taxon>
        <taxon>Pseudomonadota</taxon>
        <taxon>Alphaproteobacteria</taxon>
        <taxon>Caulobacterales</taxon>
        <taxon>Caulobacteraceae</taxon>
        <taxon>Caulobacter</taxon>
    </lineage>
</organism>
<gene>
    <name evidence="1" type="ORF">ABOZ73_15725</name>
</gene>
<dbReference type="EMBL" id="CP158375">
    <property type="protein sequence ID" value="XDO96210.1"/>
    <property type="molecule type" value="Genomic_DNA"/>
</dbReference>
<name>A0AB39KRG9_9CAUL</name>
<dbReference type="RefSeq" id="WP_369059064.1">
    <property type="nucleotide sequence ID" value="NZ_CP158375.1"/>
</dbReference>
<evidence type="ECO:0000313" key="1">
    <source>
        <dbReference type="EMBL" id="XDO96210.1"/>
    </source>
</evidence>
<dbReference type="InterPro" id="IPR010921">
    <property type="entry name" value="Trp_repressor/repl_initiator"/>
</dbReference>
<proteinExistence type="predicted"/>
<dbReference type="GO" id="GO:0043565">
    <property type="term" value="F:sequence-specific DNA binding"/>
    <property type="evidence" value="ECO:0007669"/>
    <property type="project" value="InterPro"/>
</dbReference>
<dbReference type="SUPFAM" id="SSF48295">
    <property type="entry name" value="TrpR-like"/>
    <property type="match status" value="1"/>
</dbReference>
<sequence>MVQDHYALSRTEFFSGARGAVDVAIWLTDHLTSLSMLDIGRHYQVSKAEAAKAIDAVDQYRLNDTSLSQTLDSLIEQLELGLRLRSPRPSKVRQPKNAQDAAAELRRVDPRRLPRQADLAPNFRTTGTGPIDVAREAPTDATEELSDVYVDLREKALELQDHCPAQANATANLLQRLSKFVDFLPPDLMDLKPRRLWAQGSSLRALRDSDIRARSSSDPDVPPLPGLTADLLNDLVNQFNVFAADHPILAQLDARSVGPRDRADLLHEREAGAALVTGIRDNRAITTPQAAELLDEANDQSTAAVRGSERIHDEQRLAQTIETQRNFAIALLLKSLRELKPRLKSIEEGALSHIGAEGLSFAFTNAVRLFETQIATLLSRVNGGELAAYVIRLIRQVIG</sequence>